<dbReference type="CDD" id="cd07377">
    <property type="entry name" value="WHTH_GntR"/>
    <property type="match status" value="1"/>
</dbReference>
<dbReference type="SMART" id="SM00345">
    <property type="entry name" value="HTH_GNTR"/>
    <property type="match status" value="1"/>
</dbReference>
<evidence type="ECO:0000256" key="1">
    <source>
        <dbReference type="ARBA" id="ARBA00023015"/>
    </source>
</evidence>
<dbReference type="Gene3D" id="3.40.1410.10">
    <property type="entry name" value="Chorismate lyase-like"/>
    <property type="match status" value="1"/>
</dbReference>
<evidence type="ECO:0000256" key="2">
    <source>
        <dbReference type="ARBA" id="ARBA00023125"/>
    </source>
</evidence>
<evidence type="ECO:0000256" key="3">
    <source>
        <dbReference type="ARBA" id="ARBA00023163"/>
    </source>
</evidence>
<dbReference type="Pfam" id="PF07702">
    <property type="entry name" value="UTRA"/>
    <property type="match status" value="1"/>
</dbReference>
<dbReference type="InterPro" id="IPR011663">
    <property type="entry name" value="UTRA"/>
</dbReference>
<sequence length="244" mass="28072">MTVRVTSRGVYMQEPIYIKIHNKIKRDIENQVYHVGEKIPSERQLAENFNVSRMTLRQAIKTLEDEGILERRLGSGTFVASQKVQEKMSGVMSFTEIMRANGQKPSSKLLSYRVTKPSLSEKERLDISDHDNVLRMERIRYADDVPICFEVVAIPEVLVKDFSKSDISTSLYKTLEEKGGYKIDSVMEKIGASVANENDARYLKIHRGDALVTRRQVTTLTDGRPFEYTRASYVAERFEFTFSR</sequence>
<keyword evidence="6" id="KW-1185">Reference proteome</keyword>
<dbReference type="SUPFAM" id="SSF64288">
    <property type="entry name" value="Chorismate lyase-like"/>
    <property type="match status" value="1"/>
</dbReference>
<dbReference type="InterPro" id="IPR036390">
    <property type="entry name" value="WH_DNA-bd_sf"/>
</dbReference>
<dbReference type="EMBL" id="AZFB01000008">
    <property type="protein sequence ID" value="KRL62684.1"/>
    <property type="molecule type" value="Genomic_DNA"/>
</dbReference>
<dbReference type="Gene3D" id="1.10.10.10">
    <property type="entry name" value="Winged helix-like DNA-binding domain superfamily/Winged helix DNA-binding domain"/>
    <property type="match status" value="1"/>
</dbReference>
<dbReference type="Pfam" id="PF00392">
    <property type="entry name" value="GntR"/>
    <property type="match status" value="1"/>
</dbReference>
<dbReference type="InterPro" id="IPR000524">
    <property type="entry name" value="Tscrpt_reg_HTH_GntR"/>
</dbReference>
<dbReference type="InterPro" id="IPR050679">
    <property type="entry name" value="Bact_HTH_transcr_reg"/>
</dbReference>
<dbReference type="PANTHER" id="PTHR44846:SF1">
    <property type="entry name" value="MANNOSYL-D-GLYCERATE TRANSPORT_METABOLISM SYSTEM REPRESSOR MNGR-RELATED"/>
    <property type="match status" value="1"/>
</dbReference>
<reference evidence="5 6" key="1">
    <citation type="journal article" date="2015" name="Genome Announc.">
        <title>Expanding the biotechnology potential of lactobacilli through comparative genomics of 213 strains and associated genera.</title>
        <authorList>
            <person name="Sun Z."/>
            <person name="Harris H.M."/>
            <person name="McCann A."/>
            <person name="Guo C."/>
            <person name="Argimon S."/>
            <person name="Zhang W."/>
            <person name="Yang X."/>
            <person name="Jeffery I.B."/>
            <person name="Cooney J.C."/>
            <person name="Kagawa T.F."/>
            <person name="Liu W."/>
            <person name="Song Y."/>
            <person name="Salvetti E."/>
            <person name="Wrobel A."/>
            <person name="Rasinkangas P."/>
            <person name="Parkhill J."/>
            <person name="Rea M.C."/>
            <person name="O'Sullivan O."/>
            <person name="Ritari J."/>
            <person name="Douillard F.P."/>
            <person name="Paul Ross R."/>
            <person name="Yang R."/>
            <person name="Briner A.E."/>
            <person name="Felis G.E."/>
            <person name="de Vos W.M."/>
            <person name="Barrangou R."/>
            <person name="Klaenhammer T.R."/>
            <person name="Caufield P.W."/>
            <person name="Cui Y."/>
            <person name="Zhang H."/>
            <person name="O'Toole P.W."/>
        </authorList>
    </citation>
    <scope>NUCLEOTIDE SEQUENCE [LARGE SCALE GENOMIC DNA]</scope>
    <source>
        <strain evidence="5 6">DSM 15354</strain>
    </source>
</reference>
<dbReference type="InterPro" id="IPR028978">
    <property type="entry name" value="Chorismate_lyase_/UTRA_dom_sf"/>
</dbReference>
<evidence type="ECO:0000313" key="5">
    <source>
        <dbReference type="EMBL" id="KRL62684.1"/>
    </source>
</evidence>
<dbReference type="SMART" id="SM00866">
    <property type="entry name" value="UTRA"/>
    <property type="match status" value="1"/>
</dbReference>
<dbReference type="PANTHER" id="PTHR44846">
    <property type="entry name" value="MANNOSYL-D-GLYCERATE TRANSPORT/METABOLISM SYSTEM REPRESSOR MNGR-RELATED"/>
    <property type="match status" value="1"/>
</dbReference>
<organism evidence="5 6">
    <name type="scientific">Lactobacillus psittaci DSM 15354</name>
    <dbReference type="NCBI Taxonomy" id="1122152"/>
    <lineage>
        <taxon>Bacteria</taxon>
        <taxon>Bacillati</taxon>
        <taxon>Bacillota</taxon>
        <taxon>Bacilli</taxon>
        <taxon>Lactobacillales</taxon>
        <taxon>Lactobacillaceae</taxon>
        <taxon>Lactobacillus</taxon>
    </lineage>
</organism>
<comment type="caution">
    <text evidence="5">The sequence shown here is derived from an EMBL/GenBank/DDBJ whole genome shotgun (WGS) entry which is preliminary data.</text>
</comment>
<protein>
    <submittedName>
        <fullName evidence="5">Transcriptional regulator</fullName>
    </submittedName>
</protein>
<gene>
    <name evidence="5" type="ORF">FC23_GL001306</name>
</gene>
<keyword evidence="2" id="KW-0238">DNA-binding</keyword>
<accession>A0A0R1S0S5</accession>
<dbReference type="PROSITE" id="PS50949">
    <property type="entry name" value="HTH_GNTR"/>
    <property type="match status" value="1"/>
</dbReference>
<dbReference type="STRING" id="1122152.GCA_000425905_01162"/>
<dbReference type="GO" id="GO:0045892">
    <property type="term" value="P:negative regulation of DNA-templated transcription"/>
    <property type="evidence" value="ECO:0007669"/>
    <property type="project" value="TreeGrafter"/>
</dbReference>
<dbReference type="SUPFAM" id="SSF46785">
    <property type="entry name" value="Winged helix' DNA-binding domain"/>
    <property type="match status" value="1"/>
</dbReference>
<dbReference type="GO" id="GO:0003677">
    <property type="term" value="F:DNA binding"/>
    <property type="evidence" value="ECO:0007669"/>
    <property type="project" value="UniProtKB-KW"/>
</dbReference>
<dbReference type="InterPro" id="IPR036388">
    <property type="entry name" value="WH-like_DNA-bd_sf"/>
</dbReference>
<dbReference type="PRINTS" id="PR00035">
    <property type="entry name" value="HTHGNTR"/>
</dbReference>
<evidence type="ECO:0000313" key="6">
    <source>
        <dbReference type="Proteomes" id="UP000051931"/>
    </source>
</evidence>
<dbReference type="PATRIC" id="fig|1122152.4.peg.1341"/>
<name>A0A0R1S0S5_9LACO</name>
<evidence type="ECO:0000259" key="4">
    <source>
        <dbReference type="PROSITE" id="PS50949"/>
    </source>
</evidence>
<feature type="domain" description="HTH gntR-type" evidence="4">
    <location>
        <begin position="14"/>
        <end position="82"/>
    </location>
</feature>
<dbReference type="AlphaFoldDB" id="A0A0R1S0S5"/>
<dbReference type="eggNOG" id="COG2188">
    <property type="taxonomic scope" value="Bacteria"/>
</dbReference>
<proteinExistence type="predicted"/>
<keyword evidence="3" id="KW-0804">Transcription</keyword>
<keyword evidence="1" id="KW-0805">Transcription regulation</keyword>
<dbReference type="FunFam" id="1.10.10.10:FF:000079">
    <property type="entry name" value="GntR family transcriptional regulator"/>
    <property type="match status" value="1"/>
</dbReference>
<dbReference type="GO" id="GO:0003700">
    <property type="term" value="F:DNA-binding transcription factor activity"/>
    <property type="evidence" value="ECO:0007669"/>
    <property type="project" value="InterPro"/>
</dbReference>
<dbReference type="Proteomes" id="UP000051931">
    <property type="component" value="Unassembled WGS sequence"/>
</dbReference>